<dbReference type="InterPro" id="IPR029057">
    <property type="entry name" value="PRTase-like"/>
</dbReference>
<protein>
    <recommendedName>
        <fullName evidence="2">Phosphoribosyltransferase domain-containing protein</fullName>
    </recommendedName>
</protein>
<evidence type="ECO:0000313" key="3">
    <source>
        <dbReference type="EMBL" id="GFP77324.1"/>
    </source>
</evidence>
<dbReference type="RefSeq" id="WP_183278705.1">
    <property type="nucleotide sequence ID" value="NZ_BLZR01000001.1"/>
</dbReference>
<proteinExistence type="inferred from homology"/>
<dbReference type="Proteomes" id="UP000580568">
    <property type="component" value="Unassembled WGS sequence"/>
</dbReference>
<comment type="similarity">
    <text evidence="1">Belongs to the ComF/GntX family.</text>
</comment>
<accession>A0A6V8SJB8</accession>
<evidence type="ECO:0000256" key="1">
    <source>
        <dbReference type="ARBA" id="ARBA00008007"/>
    </source>
</evidence>
<dbReference type="PANTHER" id="PTHR47505">
    <property type="entry name" value="DNA UTILIZATION PROTEIN YHGH"/>
    <property type="match status" value="1"/>
</dbReference>
<gene>
    <name evidence="3" type="ORF">bsdtw1_03443</name>
</gene>
<feature type="domain" description="Phosphoribosyltransferase" evidence="2">
    <location>
        <begin position="150"/>
        <end position="221"/>
    </location>
</feature>
<dbReference type="Pfam" id="PF00156">
    <property type="entry name" value="Pribosyltran"/>
    <property type="match status" value="1"/>
</dbReference>
<dbReference type="Gene3D" id="3.40.50.2020">
    <property type="match status" value="1"/>
</dbReference>
<sequence>MGKRITEIVKYILECVLEVIYPHSNKCLCCELDTDTESICDRCLNNVAYIYGEYYLDKENKVTCRSAAYYSGSIKELIINLKYSADFESAEFLAQILHKKMKEENINGDLITYVPISKASSKKRGFNQCRAIGKELSNLSGIRLVNALKRSKEVKEQKRLTIDERIENMIGVFETKTPKEIENKTVILIDDVVTTGSTLMSCRDALIKAGAGEVILLTVAKSNI</sequence>
<dbReference type="PANTHER" id="PTHR47505:SF1">
    <property type="entry name" value="DNA UTILIZATION PROTEIN YHGH"/>
    <property type="match status" value="1"/>
</dbReference>
<name>A0A6V8SJB8_9CLOT</name>
<dbReference type="InterPro" id="IPR051910">
    <property type="entry name" value="ComF/GntX_DNA_util-trans"/>
</dbReference>
<evidence type="ECO:0000259" key="2">
    <source>
        <dbReference type="Pfam" id="PF00156"/>
    </source>
</evidence>
<comment type="caution">
    <text evidence="3">The sequence shown here is derived from an EMBL/GenBank/DDBJ whole genome shotgun (WGS) entry which is preliminary data.</text>
</comment>
<dbReference type="InterPro" id="IPR000836">
    <property type="entry name" value="PRTase_dom"/>
</dbReference>
<dbReference type="EMBL" id="BLZR01000001">
    <property type="protein sequence ID" value="GFP77324.1"/>
    <property type="molecule type" value="Genomic_DNA"/>
</dbReference>
<reference evidence="3 4" key="1">
    <citation type="submission" date="2020-07" db="EMBL/GenBank/DDBJ databases">
        <title>A new beta-1,3-glucan-decomposing anaerobic bacterium isolated from anoxic soil subjected to biological soil disinfestation.</title>
        <authorList>
            <person name="Ueki A."/>
            <person name="Tonouchi A."/>
        </authorList>
    </citation>
    <scope>NUCLEOTIDE SEQUENCE [LARGE SCALE GENOMIC DNA]</scope>
    <source>
        <strain evidence="3 4">TW1</strain>
    </source>
</reference>
<dbReference type="AlphaFoldDB" id="A0A6V8SJB8"/>
<dbReference type="CDD" id="cd06223">
    <property type="entry name" value="PRTases_typeI"/>
    <property type="match status" value="1"/>
</dbReference>
<keyword evidence="4" id="KW-1185">Reference proteome</keyword>
<organism evidence="3 4">
    <name type="scientific">Clostridium fungisolvens</name>
    <dbReference type="NCBI Taxonomy" id="1604897"/>
    <lineage>
        <taxon>Bacteria</taxon>
        <taxon>Bacillati</taxon>
        <taxon>Bacillota</taxon>
        <taxon>Clostridia</taxon>
        <taxon>Eubacteriales</taxon>
        <taxon>Clostridiaceae</taxon>
        <taxon>Clostridium</taxon>
    </lineage>
</organism>
<dbReference type="SUPFAM" id="SSF53271">
    <property type="entry name" value="PRTase-like"/>
    <property type="match status" value="1"/>
</dbReference>
<evidence type="ECO:0000313" key="4">
    <source>
        <dbReference type="Proteomes" id="UP000580568"/>
    </source>
</evidence>